<dbReference type="SUPFAM" id="SSF52266">
    <property type="entry name" value="SGNH hydrolase"/>
    <property type="match status" value="1"/>
</dbReference>
<dbReference type="PANTHER" id="PTHR45642">
    <property type="entry name" value="GDSL ESTERASE/LIPASE EXL3"/>
    <property type="match status" value="1"/>
</dbReference>
<dbReference type="AlphaFoldDB" id="A0A9P6D5M8"/>
<dbReference type="CDD" id="cd01846">
    <property type="entry name" value="fatty_acyltransferase_like"/>
    <property type="match status" value="1"/>
</dbReference>
<dbReference type="InterPro" id="IPR035971">
    <property type="entry name" value="CBD_sf"/>
</dbReference>
<gene>
    <name evidence="5" type="ORF">BDN71DRAFT_1397385</name>
</gene>
<dbReference type="GO" id="GO:0016788">
    <property type="term" value="F:hydrolase activity, acting on ester bonds"/>
    <property type="evidence" value="ECO:0007669"/>
    <property type="project" value="InterPro"/>
</dbReference>
<sequence length="386" mass="40830">MIRIKGLSVALFVLAPVALAQQVVWGQCGGNGWAGATTCVTGSTCTVQNEWYSQCIPGTAPPASSTSLTVTPPPTSTSTSSDPSSTPIAGLNYWFSFGDSYTQTGFDPNGVLPSPGNVLGNPPFPGWTSTGGGPNWVGFGATTYNKSQVMLYNYAYGGATIDSALVAPYDPSVISLKGQVDQYLAGAATKPPSTPWTSANSLFSIWIGINDLGGSYYQGGDRAAFSDTLLDAEFALVQKLVRIAFFDTGARNFLFAFVPPTDRSPLMLGQSTDAQALLKTVIGGFNTKLAAKAAAFKESHTGVQNYIWDASATFTKILDAPAAYGFTDVLNYGSAPGLFWTNDLHPTSEWFCFVLRGDVWLIWIVAGPVHKVCAQDVAAVLASTIW</sequence>
<dbReference type="EMBL" id="MU154608">
    <property type="protein sequence ID" value="KAF9492037.1"/>
    <property type="molecule type" value="Genomic_DNA"/>
</dbReference>
<feature type="signal peptide" evidence="3">
    <location>
        <begin position="1"/>
        <end position="20"/>
    </location>
</feature>
<dbReference type="Proteomes" id="UP000807025">
    <property type="component" value="Unassembled WGS sequence"/>
</dbReference>
<keyword evidence="1 3" id="KW-0732">Signal</keyword>
<dbReference type="SUPFAM" id="SSF57180">
    <property type="entry name" value="Cellulose-binding domain"/>
    <property type="match status" value="1"/>
</dbReference>
<feature type="chain" id="PRO_5040185908" description="CBM1 domain-containing protein" evidence="3">
    <location>
        <begin position="21"/>
        <end position="386"/>
    </location>
</feature>
<dbReference type="InterPro" id="IPR000254">
    <property type="entry name" value="CBD"/>
</dbReference>
<dbReference type="InterPro" id="IPR036514">
    <property type="entry name" value="SGNH_hydro_sf"/>
</dbReference>
<feature type="region of interest" description="Disordered" evidence="2">
    <location>
        <begin position="61"/>
        <end position="85"/>
    </location>
</feature>
<dbReference type="PROSITE" id="PS51164">
    <property type="entry name" value="CBM1_2"/>
    <property type="match status" value="1"/>
</dbReference>
<dbReference type="Pfam" id="PF00657">
    <property type="entry name" value="Lipase_GDSL"/>
    <property type="match status" value="1"/>
</dbReference>
<proteinExistence type="predicted"/>
<keyword evidence="6" id="KW-1185">Reference proteome</keyword>
<reference evidence="5" key="1">
    <citation type="submission" date="2020-11" db="EMBL/GenBank/DDBJ databases">
        <authorList>
            <consortium name="DOE Joint Genome Institute"/>
            <person name="Ahrendt S."/>
            <person name="Riley R."/>
            <person name="Andreopoulos W."/>
            <person name="Labutti K."/>
            <person name="Pangilinan J."/>
            <person name="Ruiz-Duenas F.J."/>
            <person name="Barrasa J.M."/>
            <person name="Sanchez-Garcia M."/>
            <person name="Camarero S."/>
            <person name="Miyauchi S."/>
            <person name="Serrano A."/>
            <person name="Linde D."/>
            <person name="Babiker R."/>
            <person name="Drula E."/>
            <person name="Ayuso-Fernandez I."/>
            <person name="Pacheco R."/>
            <person name="Padilla G."/>
            <person name="Ferreira P."/>
            <person name="Barriuso J."/>
            <person name="Kellner H."/>
            <person name="Castanera R."/>
            <person name="Alfaro M."/>
            <person name="Ramirez L."/>
            <person name="Pisabarro A.G."/>
            <person name="Kuo A."/>
            <person name="Tritt A."/>
            <person name="Lipzen A."/>
            <person name="He G."/>
            <person name="Yan M."/>
            <person name="Ng V."/>
            <person name="Cullen D."/>
            <person name="Martin F."/>
            <person name="Rosso M.-N."/>
            <person name="Henrissat B."/>
            <person name="Hibbett D."/>
            <person name="Martinez A.T."/>
            <person name="Grigoriev I.V."/>
        </authorList>
    </citation>
    <scope>NUCLEOTIDE SEQUENCE</scope>
    <source>
        <strain evidence="5">ATCC 90797</strain>
    </source>
</reference>
<evidence type="ECO:0000313" key="6">
    <source>
        <dbReference type="Proteomes" id="UP000807025"/>
    </source>
</evidence>
<dbReference type="PROSITE" id="PS00562">
    <property type="entry name" value="CBM1_1"/>
    <property type="match status" value="1"/>
</dbReference>
<evidence type="ECO:0000259" key="4">
    <source>
        <dbReference type="PROSITE" id="PS51164"/>
    </source>
</evidence>
<dbReference type="PANTHER" id="PTHR45642:SF139">
    <property type="entry name" value="SGNH HYDROLASE-TYPE ESTERASE DOMAIN-CONTAINING PROTEIN"/>
    <property type="match status" value="1"/>
</dbReference>
<evidence type="ECO:0000313" key="5">
    <source>
        <dbReference type="EMBL" id="KAF9492037.1"/>
    </source>
</evidence>
<dbReference type="InterPro" id="IPR001087">
    <property type="entry name" value="GDSL"/>
</dbReference>
<evidence type="ECO:0000256" key="2">
    <source>
        <dbReference type="SAM" id="MobiDB-lite"/>
    </source>
</evidence>
<dbReference type="InterPro" id="IPR050592">
    <property type="entry name" value="GDSL_lipolytic_enzyme"/>
</dbReference>
<dbReference type="Pfam" id="PF00734">
    <property type="entry name" value="CBM_1"/>
    <property type="match status" value="1"/>
</dbReference>
<feature type="domain" description="CBM1" evidence="4">
    <location>
        <begin position="20"/>
        <end position="56"/>
    </location>
</feature>
<accession>A0A9P6D5M8</accession>
<dbReference type="GO" id="GO:0030248">
    <property type="term" value="F:cellulose binding"/>
    <property type="evidence" value="ECO:0007669"/>
    <property type="project" value="InterPro"/>
</dbReference>
<evidence type="ECO:0000256" key="3">
    <source>
        <dbReference type="SAM" id="SignalP"/>
    </source>
</evidence>
<dbReference type="GO" id="GO:0005975">
    <property type="term" value="P:carbohydrate metabolic process"/>
    <property type="evidence" value="ECO:0007669"/>
    <property type="project" value="InterPro"/>
</dbReference>
<name>A0A9P6D5M8_PLEER</name>
<dbReference type="GO" id="GO:0005576">
    <property type="term" value="C:extracellular region"/>
    <property type="evidence" value="ECO:0007669"/>
    <property type="project" value="InterPro"/>
</dbReference>
<dbReference type="OrthoDB" id="1600564at2759"/>
<organism evidence="5 6">
    <name type="scientific">Pleurotus eryngii</name>
    <name type="common">Boletus of the steppes</name>
    <dbReference type="NCBI Taxonomy" id="5323"/>
    <lineage>
        <taxon>Eukaryota</taxon>
        <taxon>Fungi</taxon>
        <taxon>Dikarya</taxon>
        <taxon>Basidiomycota</taxon>
        <taxon>Agaricomycotina</taxon>
        <taxon>Agaricomycetes</taxon>
        <taxon>Agaricomycetidae</taxon>
        <taxon>Agaricales</taxon>
        <taxon>Pleurotineae</taxon>
        <taxon>Pleurotaceae</taxon>
        <taxon>Pleurotus</taxon>
    </lineage>
</organism>
<evidence type="ECO:0000256" key="1">
    <source>
        <dbReference type="ARBA" id="ARBA00022729"/>
    </source>
</evidence>
<dbReference type="Gene3D" id="3.40.50.1110">
    <property type="entry name" value="SGNH hydrolase"/>
    <property type="match status" value="1"/>
</dbReference>
<dbReference type="SMART" id="SM00236">
    <property type="entry name" value="fCBD"/>
    <property type="match status" value="1"/>
</dbReference>
<comment type="caution">
    <text evidence="5">The sequence shown here is derived from an EMBL/GenBank/DDBJ whole genome shotgun (WGS) entry which is preliminary data.</text>
</comment>
<protein>
    <recommendedName>
        <fullName evidence="4">CBM1 domain-containing protein</fullName>
    </recommendedName>
</protein>